<keyword evidence="2" id="KW-1185">Reference proteome</keyword>
<name>A0A7J6VQV9_THATH</name>
<dbReference type="AlphaFoldDB" id="A0A7J6VQV9"/>
<dbReference type="OrthoDB" id="1751077at2759"/>
<protein>
    <submittedName>
        <fullName evidence="1">RNA-directed DNA polymerase (Reverse transcriptase)-related family protein</fullName>
    </submittedName>
</protein>
<dbReference type="PANTHER" id="PTHR33116">
    <property type="entry name" value="REVERSE TRANSCRIPTASE ZINC-BINDING DOMAIN-CONTAINING PROTEIN-RELATED-RELATED"/>
    <property type="match status" value="1"/>
</dbReference>
<accession>A0A7J6VQV9</accession>
<keyword evidence="1" id="KW-0695">RNA-directed DNA polymerase</keyword>
<keyword evidence="1" id="KW-0548">Nucleotidyltransferase</keyword>
<evidence type="ECO:0000313" key="1">
    <source>
        <dbReference type="EMBL" id="KAF5186580.1"/>
    </source>
</evidence>
<dbReference type="Proteomes" id="UP000554482">
    <property type="component" value="Unassembled WGS sequence"/>
</dbReference>
<evidence type="ECO:0000313" key="2">
    <source>
        <dbReference type="Proteomes" id="UP000554482"/>
    </source>
</evidence>
<gene>
    <name evidence="1" type="ORF">FRX31_023832</name>
</gene>
<comment type="caution">
    <text evidence="1">The sequence shown here is derived from an EMBL/GenBank/DDBJ whole genome shotgun (WGS) entry which is preliminary data.</text>
</comment>
<dbReference type="EMBL" id="JABWDY010029083">
    <property type="protein sequence ID" value="KAF5186580.1"/>
    <property type="molecule type" value="Genomic_DNA"/>
</dbReference>
<dbReference type="GO" id="GO:0003964">
    <property type="term" value="F:RNA-directed DNA polymerase activity"/>
    <property type="evidence" value="ECO:0007669"/>
    <property type="project" value="UniProtKB-KW"/>
</dbReference>
<reference evidence="1 2" key="1">
    <citation type="submission" date="2020-06" db="EMBL/GenBank/DDBJ databases">
        <title>Transcriptomic and genomic resources for Thalictrum thalictroides and T. hernandezii: Facilitating candidate gene discovery in an emerging model plant lineage.</title>
        <authorList>
            <person name="Arias T."/>
            <person name="Riano-Pachon D.M."/>
            <person name="Di Stilio V.S."/>
        </authorList>
    </citation>
    <scope>NUCLEOTIDE SEQUENCE [LARGE SCALE GENOMIC DNA]</scope>
    <source>
        <strain evidence="2">cv. WT478/WT964</strain>
        <tissue evidence="1">Leaves</tissue>
    </source>
</reference>
<proteinExistence type="predicted"/>
<keyword evidence="1" id="KW-0808">Transferase</keyword>
<sequence>MTSLLAVKDVLRIFAKATGLVMNTSKTSLLWGGLGDDYSQELANALGVSLVRSSIYLGVPLTAIADCQPLIERTLQRINNWKSRQLSYAGMVELIRYVLNSFHIYWSKTFILAAKVMDTLVKKCALFLWNGHTPTNKMHQAKLSIICFEKEEGGLGLKDMRKWNVAAYMGLVFKLARKEDGLWVDWQNEARPWYCRDLVAGILKLKDRFQQFCIRHVFKKMNQIADYLAGLSEI</sequence>
<organism evidence="1 2">
    <name type="scientific">Thalictrum thalictroides</name>
    <name type="common">Rue-anemone</name>
    <name type="synonym">Anemone thalictroides</name>
    <dbReference type="NCBI Taxonomy" id="46969"/>
    <lineage>
        <taxon>Eukaryota</taxon>
        <taxon>Viridiplantae</taxon>
        <taxon>Streptophyta</taxon>
        <taxon>Embryophyta</taxon>
        <taxon>Tracheophyta</taxon>
        <taxon>Spermatophyta</taxon>
        <taxon>Magnoliopsida</taxon>
        <taxon>Ranunculales</taxon>
        <taxon>Ranunculaceae</taxon>
        <taxon>Thalictroideae</taxon>
        <taxon>Thalictrum</taxon>
    </lineage>
</organism>
<dbReference type="PANTHER" id="PTHR33116:SF80">
    <property type="entry name" value="REVERSE TRANSCRIPTASE ZINC-BINDING DOMAIN-CONTAINING PROTEIN"/>
    <property type="match status" value="1"/>
</dbReference>